<sequence>MELGNLADRVLKKPNLKLGASTLEQLAAEVSFDVNPAQGHGITLKWSDDVFFEAQMKCVVPNVYHS</sequence>
<reference evidence="2" key="1">
    <citation type="submission" date="2016-06" db="EMBL/GenBank/DDBJ databases">
        <title>Parallel loss of symbiosis genes in relatives of nitrogen-fixing non-legume Parasponia.</title>
        <authorList>
            <person name="Van Velzen R."/>
            <person name="Holmer R."/>
            <person name="Bu F."/>
            <person name="Rutten L."/>
            <person name="Van Zeijl A."/>
            <person name="Liu W."/>
            <person name="Santuari L."/>
            <person name="Cao Q."/>
            <person name="Sharma T."/>
            <person name="Shen D."/>
            <person name="Roswanjaya Y."/>
            <person name="Wardhani T."/>
            <person name="Kalhor M.S."/>
            <person name="Jansen J."/>
            <person name="Van den Hoogen J."/>
            <person name="Gungor B."/>
            <person name="Hartog M."/>
            <person name="Hontelez J."/>
            <person name="Verver J."/>
            <person name="Yang W.-C."/>
            <person name="Schijlen E."/>
            <person name="Repin R."/>
            <person name="Schilthuizen M."/>
            <person name="Schranz E."/>
            <person name="Heidstra R."/>
            <person name="Miyata K."/>
            <person name="Fedorova E."/>
            <person name="Kohlen W."/>
            <person name="Bisseling T."/>
            <person name="Smit S."/>
            <person name="Geurts R."/>
        </authorList>
    </citation>
    <scope>NUCLEOTIDE SEQUENCE [LARGE SCALE GENOMIC DNA]</scope>
    <source>
        <strain evidence="2">cv. RG33-2</strain>
    </source>
</reference>
<keyword evidence="2" id="KW-1185">Reference proteome</keyword>
<proteinExistence type="predicted"/>
<dbReference type="OrthoDB" id="1194456at2759"/>
<evidence type="ECO:0000313" key="2">
    <source>
        <dbReference type="Proteomes" id="UP000237000"/>
    </source>
</evidence>
<gene>
    <name evidence="1" type="ORF">TorRG33x02_225660</name>
</gene>
<comment type="caution">
    <text evidence="1">The sequence shown here is derived from an EMBL/GenBank/DDBJ whole genome shotgun (WGS) entry which is preliminary data.</text>
</comment>
<organism evidence="1 2">
    <name type="scientific">Trema orientale</name>
    <name type="common">Charcoal tree</name>
    <name type="synonym">Celtis orientalis</name>
    <dbReference type="NCBI Taxonomy" id="63057"/>
    <lineage>
        <taxon>Eukaryota</taxon>
        <taxon>Viridiplantae</taxon>
        <taxon>Streptophyta</taxon>
        <taxon>Embryophyta</taxon>
        <taxon>Tracheophyta</taxon>
        <taxon>Spermatophyta</taxon>
        <taxon>Magnoliopsida</taxon>
        <taxon>eudicotyledons</taxon>
        <taxon>Gunneridae</taxon>
        <taxon>Pentapetalae</taxon>
        <taxon>rosids</taxon>
        <taxon>fabids</taxon>
        <taxon>Rosales</taxon>
        <taxon>Cannabaceae</taxon>
        <taxon>Trema</taxon>
    </lineage>
</organism>
<dbReference type="Proteomes" id="UP000237000">
    <property type="component" value="Unassembled WGS sequence"/>
</dbReference>
<name>A0A2P5E7Y7_TREOI</name>
<dbReference type="AlphaFoldDB" id="A0A2P5E7Y7"/>
<protein>
    <submittedName>
        <fullName evidence="1">Uncharacterized protein</fullName>
    </submittedName>
</protein>
<accession>A0A2P5E7Y7</accession>
<dbReference type="EMBL" id="JXTC01000211">
    <property type="protein sequence ID" value="PON81673.1"/>
    <property type="molecule type" value="Genomic_DNA"/>
</dbReference>
<dbReference type="InParanoid" id="A0A2P5E7Y7"/>
<evidence type="ECO:0000313" key="1">
    <source>
        <dbReference type="EMBL" id="PON81673.1"/>
    </source>
</evidence>